<proteinExistence type="predicted"/>
<evidence type="ECO:0000313" key="3">
    <source>
        <dbReference type="Proteomes" id="UP000789901"/>
    </source>
</evidence>
<comment type="caution">
    <text evidence="2">The sequence shown here is derived from an EMBL/GenBank/DDBJ whole genome shotgun (WGS) entry which is preliminary data.</text>
</comment>
<name>A0ABN7VPK5_GIGMA</name>
<dbReference type="Proteomes" id="UP000789901">
    <property type="component" value="Unassembled WGS sequence"/>
</dbReference>
<sequence length="277" mass="31758">MQQQIQRFLEEYFKKPKSSNKETIKSNKPSAANRNGTTTLKEKDILQEEDKTENLNHHEGITKPVMSISAQEIQASTTELMNKQMKPLNSSYPGIPTTSSKSISLGRSKLQLTLFLENGKSNAALIEIETKNLRRSEELIAAWVIHFEEGKMIREHQDAVRKAIYHTKLEWATDLNESGRTMYSRKEHIKKSVKIPSATYRSDKENTQPVGMQSVKGENILNKQQTDNLQSDNKRFNIKENTSNHTGHTEPNEKSMMDLLCNIMNRLEIIESNQKRA</sequence>
<organism evidence="2 3">
    <name type="scientific">Gigaspora margarita</name>
    <dbReference type="NCBI Taxonomy" id="4874"/>
    <lineage>
        <taxon>Eukaryota</taxon>
        <taxon>Fungi</taxon>
        <taxon>Fungi incertae sedis</taxon>
        <taxon>Mucoromycota</taxon>
        <taxon>Glomeromycotina</taxon>
        <taxon>Glomeromycetes</taxon>
        <taxon>Diversisporales</taxon>
        <taxon>Gigasporaceae</taxon>
        <taxon>Gigaspora</taxon>
    </lineage>
</organism>
<accession>A0ABN7VPK5</accession>
<keyword evidence="3" id="KW-1185">Reference proteome</keyword>
<evidence type="ECO:0000313" key="2">
    <source>
        <dbReference type="EMBL" id="CAG8790644.1"/>
    </source>
</evidence>
<feature type="compositionally biased region" description="Basic and acidic residues" evidence="1">
    <location>
        <begin position="10"/>
        <end position="25"/>
    </location>
</feature>
<feature type="compositionally biased region" description="Polar residues" evidence="1">
    <location>
        <begin position="221"/>
        <end position="231"/>
    </location>
</feature>
<feature type="compositionally biased region" description="Polar residues" evidence="1">
    <location>
        <begin position="26"/>
        <end position="39"/>
    </location>
</feature>
<gene>
    <name evidence="2" type="ORF">GMARGA_LOCUS21178</name>
</gene>
<reference evidence="2 3" key="1">
    <citation type="submission" date="2021-06" db="EMBL/GenBank/DDBJ databases">
        <authorList>
            <person name="Kallberg Y."/>
            <person name="Tangrot J."/>
            <person name="Rosling A."/>
        </authorList>
    </citation>
    <scope>NUCLEOTIDE SEQUENCE [LARGE SCALE GENOMIC DNA]</scope>
    <source>
        <strain evidence="2 3">120-4 pot B 10/14</strain>
    </source>
</reference>
<evidence type="ECO:0000256" key="1">
    <source>
        <dbReference type="SAM" id="MobiDB-lite"/>
    </source>
</evidence>
<feature type="region of interest" description="Disordered" evidence="1">
    <location>
        <begin position="201"/>
        <end position="254"/>
    </location>
</feature>
<feature type="non-terminal residue" evidence="2">
    <location>
        <position position="277"/>
    </location>
</feature>
<protein>
    <submittedName>
        <fullName evidence="2">32091_t:CDS:1</fullName>
    </submittedName>
</protein>
<feature type="region of interest" description="Disordered" evidence="1">
    <location>
        <begin position="10"/>
        <end position="39"/>
    </location>
</feature>
<dbReference type="EMBL" id="CAJVQB010019288">
    <property type="protein sequence ID" value="CAG8790644.1"/>
    <property type="molecule type" value="Genomic_DNA"/>
</dbReference>